<evidence type="ECO:0000256" key="1">
    <source>
        <dbReference type="SAM" id="MobiDB-lite"/>
    </source>
</evidence>
<dbReference type="EMBL" id="CP071527">
    <property type="protein sequence ID" value="USQ14599.1"/>
    <property type="molecule type" value="Genomic_DNA"/>
</dbReference>
<protein>
    <submittedName>
        <fullName evidence="2">Uncharacterized protein</fullName>
    </submittedName>
</protein>
<proteinExistence type="predicted"/>
<organism evidence="2 3">
    <name type="scientific">Legionella lytica</name>
    <dbReference type="NCBI Taxonomy" id="96232"/>
    <lineage>
        <taxon>Bacteria</taxon>
        <taxon>Pseudomonadati</taxon>
        <taxon>Pseudomonadota</taxon>
        <taxon>Gammaproteobacteria</taxon>
        <taxon>Legionellales</taxon>
        <taxon>Legionellaceae</taxon>
        <taxon>Legionella</taxon>
    </lineage>
</organism>
<dbReference type="Proteomes" id="UP001057474">
    <property type="component" value="Chromosome"/>
</dbReference>
<dbReference type="RefSeq" id="WP_252581197.1">
    <property type="nucleotide sequence ID" value="NZ_CP071527.1"/>
</dbReference>
<feature type="compositionally biased region" description="Basic and acidic residues" evidence="1">
    <location>
        <begin position="1"/>
        <end position="14"/>
    </location>
</feature>
<gene>
    <name evidence="2" type="ORF">J2N86_04615</name>
</gene>
<keyword evidence="3" id="KW-1185">Reference proteome</keyword>
<reference evidence="2" key="1">
    <citation type="submission" date="2021-03" db="EMBL/GenBank/DDBJ databases">
        <title>Legionella lytica PCM 2298.</title>
        <authorList>
            <person name="Koper P."/>
        </authorList>
    </citation>
    <scope>NUCLEOTIDE SEQUENCE</scope>
    <source>
        <strain evidence="2">PCM 2298</strain>
    </source>
</reference>
<sequence>MGLNDGKAKSEKLRNITLNGAQRKRPVSEGFDRAQYDLMDFGAVVPAPAKSSTYGFLSQKRVPPAPVNSPEPECSLRSPF</sequence>
<evidence type="ECO:0000313" key="3">
    <source>
        <dbReference type="Proteomes" id="UP001057474"/>
    </source>
</evidence>
<evidence type="ECO:0000313" key="2">
    <source>
        <dbReference type="EMBL" id="USQ14599.1"/>
    </source>
</evidence>
<feature type="region of interest" description="Disordered" evidence="1">
    <location>
        <begin position="1"/>
        <end position="27"/>
    </location>
</feature>
<name>A0ABY4YAS5_9GAMM</name>
<feature type="region of interest" description="Disordered" evidence="1">
    <location>
        <begin position="58"/>
        <end position="80"/>
    </location>
</feature>
<accession>A0ABY4YAS5</accession>